<dbReference type="Proteomes" id="UP000886998">
    <property type="component" value="Unassembled WGS sequence"/>
</dbReference>
<accession>A0A8X6X3P6</accession>
<comment type="caution">
    <text evidence="2">The sequence shown here is derived from an EMBL/GenBank/DDBJ whole genome shotgun (WGS) entry which is preliminary data.</text>
</comment>
<gene>
    <name evidence="2" type="ORF">TNIN_269441</name>
</gene>
<evidence type="ECO:0000256" key="1">
    <source>
        <dbReference type="SAM" id="MobiDB-lite"/>
    </source>
</evidence>
<feature type="region of interest" description="Disordered" evidence="1">
    <location>
        <begin position="1"/>
        <end position="116"/>
    </location>
</feature>
<reference evidence="2" key="1">
    <citation type="submission" date="2020-08" db="EMBL/GenBank/DDBJ databases">
        <title>Multicomponent nature underlies the extraordinary mechanical properties of spider dragline silk.</title>
        <authorList>
            <person name="Kono N."/>
            <person name="Nakamura H."/>
            <person name="Mori M."/>
            <person name="Yoshida Y."/>
            <person name="Ohtoshi R."/>
            <person name="Malay A.D."/>
            <person name="Moran D.A.P."/>
            <person name="Tomita M."/>
            <person name="Numata K."/>
            <person name="Arakawa K."/>
        </authorList>
    </citation>
    <scope>NUCLEOTIDE SEQUENCE</scope>
</reference>
<name>A0A8X6X3P6_9ARAC</name>
<dbReference type="EMBL" id="BMAV01005337">
    <property type="protein sequence ID" value="GFY46344.1"/>
    <property type="molecule type" value="Genomic_DNA"/>
</dbReference>
<feature type="compositionally biased region" description="Basic residues" evidence="1">
    <location>
        <begin position="1"/>
        <end position="10"/>
    </location>
</feature>
<evidence type="ECO:0000313" key="2">
    <source>
        <dbReference type="EMBL" id="GFY46344.1"/>
    </source>
</evidence>
<protein>
    <submittedName>
        <fullName evidence="2">Uncharacterized protein</fullName>
    </submittedName>
</protein>
<dbReference type="AlphaFoldDB" id="A0A8X6X3P6"/>
<organism evidence="2 3">
    <name type="scientific">Trichonephila inaurata madagascariensis</name>
    <dbReference type="NCBI Taxonomy" id="2747483"/>
    <lineage>
        <taxon>Eukaryota</taxon>
        <taxon>Metazoa</taxon>
        <taxon>Ecdysozoa</taxon>
        <taxon>Arthropoda</taxon>
        <taxon>Chelicerata</taxon>
        <taxon>Arachnida</taxon>
        <taxon>Araneae</taxon>
        <taxon>Araneomorphae</taxon>
        <taxon>Entelegynae</taxon>
        <taxon>Araneoidea</taxon>
        <taxon>Nephilidae</taxon>
        <taxon>Trichonephila</taxon>
        <taxon>Trichonephila inaurata</taxon>
    </lineage>
</organism>
<feature type="compositionally biased region" description="Basic and acidic residues" evidence="1">
    <location>
        <begin position="15"/>
        <end position="27"/>
    </location>
</feature>
<proteinExistence type="predicted"/>
<sequence length="116" mass="13389">MTRCKRRHPSSRSEGLQRTRPDREMNKRKLSSSANSNWPLNKKLRESKESLQQGKTGSYHLRPRNKVTKEAGSSPSGGEVPVQRGSVQSRGELFKRPSPYNQSRHFRQQSKHQGYQ</sequence>
<keyword evidence="3" id="KW-1185">Reference proteome</keyword>
<evidence type="ECO:0000313" key="3">
    <source>
        <dbReference type="Proteomes" id="UP000886998"/>
    </source>
</evidence>